<dbReference type="RefSeq" id="WP_231725240.1">
    <property type="nucleotide sequence ID" value="NZ_KQ960510.1"/>
</dbReference>
<proteinExistence type="predicted"/>
<sequence length="385" mass="45276">MMKVLHYVENIKQLDLRSDCIKTLIEGEKEYVDIALAKNYTEFVKILAELNPDIVHIHSCWDKTTCRCAKIASKKNIPIALSSYWSLNSFERKKEQPKAKLLKSWLYLVPLIKKIDTFVIDDEQEKEAIIRKGWSKRIGIIKSSVLNSDIKAEETAEATIVFYKKIIDSVYQFAMSEQEKDAVKSLLTAGLYKEHYNNPLPVNQTLNLRSLNNEQWKRIFLYADDEGVRDIIDYSIQRLQIDAPAIDTQSITRFPLLKPKSTLSIEEYRGKHSKKLYKKLFKEEDLSCDTMLKDIVIACYYMKLLYKKKTMSLKHLCDLHILLKYNDYDEERLKELLKKAHLYKFTCCMIKVLQQFTQLEEGFMPLPTLDNRTTRQIDKIFNKRK</sequence>
<name>A0A134BE25_9BACT</name>
<organism evidence="1">
    <name type="scientific">Prevotella amnii</name>
    <dbReference type="NCBI Taxonomy" id="419005"/>
    <lineage>
        <taxon>Bacteria</taxon>
        <taxon>Pseudomonadati</taxon>
        <taxon>Bacteroidota</taxon>
        <taxon>Bacteroidia</taxon>
        <taxon>Bacteroidales</taxon>
        <taxon>Prevotellaceae</taxon>
        <taxon>Prevotella</taxon>
    </lineage>
</organism>
<dbReference type="PATRIC" id="fig|419005.5.peg.1177"/>
<evidence type="ECO:0000313" key="2">
    <source>
        <dbReference type="Proteomes" id="UP000070531"/>
    </source>
</evidence>
<comment type="caution">
    <text evidence="1">The sequence shown here is derived from an EMBL/GenBank/DDBJ whole genome shotgun (WGS) entry which is preliminary data.</text>
</comment>
<gene>
    <name evidence="1" type="ORF">HMPREF1860_01173</name>
</gene>
<dbReference type="EMBL" id="LSDL01000050">
    <property type="protein sequence ID" value="KXB78130.1"/>
    <property type="molecule type" value="Genomic_DNA"/>
</dbReference>
<dbReference type="Gene3D" id="3.40.50.2000">
    <property type="entry name" value="Glycogen Phosphorylase B"/>
    <property type="match status" value="1"/>
</dbReference>
<dbReference type="STRING" id="419005.HMPREF1860_01173"/>
<protein>
    <recommendedName>
        <fullName evidence="3">Glycosyltransferase subfamily 4-like N-terminal domain-containing protein</fullName>
    </recommendedName>
</protein>
<evidence type="ECO:0000313" key="1">
    <source>
        <dbReference type="EMBL" id="KXB78130.1"/>
    </source>
</evidence>
<dbReference type="AlphaFoldDB" id="A0A134BE25"/>
<dbReference type="Proteomes" id="UP000070531">
    <property type="component" value="Unassembled WGS sequence"/>
</dbReference>
<evidence type="ECO:0008006" key="3">
    <source>
        <dbReference type="Google" id="ProtNLM"/>
    </source>
</evidence>
<reference evidence="1 2" key="1">
    <citation type="submission" date="2016-01" db="EMBL/GenBank/DDBJ databases">
        <authorList>
            <person name="Oliw E.H."/>
        </authorList>
    </citation>
    <scope>NUCLEOTIDE SEQUENCE [LARGE SCALE GENOMIC DNA]</scope>
    <source>
        <strain evidence="1 2">DNF00307</strain>
    </source>
</reference>
<accession>A0A134BE25</accession>